<protein>
    <recommendedName>
        <fullName evidence="10">Major facilitator superfamily (MFS) profile domain-containing protein</fullName>
    </recommendedName>
</protein>
<keyword evidence="9" id="KW-1185">Reference proteome</keyword>
<dbReference type="EMBL" id="JANBPT010000007">
    <property type="protein sequence ID" value="KAJ1930428.1"/>
    <property type="molecule type" value="Genomic_DNA"/>
</dbReference>
<feature type="transmembrane region" description="Helical" evidence="7">
    <location>
        <begin position="95"/>
        <end position="113"/>
    </location>
</feature>
<dbReference type="Gene3D" id="1.20.1250.20">
    <property type="entry name" value="MFS general substrate transporter like domains"/>
    <property type="match status" value="2"/>
</dbReference>
<feature type="transmembrane region" description="Helical" evidence="7">
    <location>
        <begin position="323"/>
        <end position="343"/>
    </location>
</feature>
<feature type="transmembrane region" description="Helical" evidence="7">
    <location>
        <begin position="446"/>
        <end position="466"/>
    </location>
</feature>
<gene>
    <name evidence="8" type="ORF">IWQ60_000294</name>
</gene>
<feature type="compositionally biased region" description="Polar residues" evidence="6">
    <location>
        <begin position="281"/>
        <end position="292"/>
    </location>
</feature>
<dbReference type="GO" id="GO:0016020">
    <property type="term" value="C:membrane"/>
    <property type="evidence" value="ECO:0007669"/>
    <property type="project" value="UniProtKB-SubCell"/>
</dbReference>
<feature type="transmembrane region" description="Helical" evidence="7">
    <location>
        <begin position="478"/>
        <end position="499"/>
    </location>
</feature>
<name>A0A9W8ALE1_9FUNG</name>
<dbReference type="AlphaFoldDB" id="A0A9W8ALE1"/>
<evidence type="ECO:0000256" key="3">
    <source>
        <dbReference type="ARBA" id="ARBA00022692"/>
    </source>
</evidence>
<keyword evidence="4 7" id="KW-1133">Transmembrane helix</keyword>
<dbReference type="Pfam" id="PF07690">
    <property type="entry name" value="MFS_1"/>
    <property type="match status" value="1"/>
</dbReference>
<comment type="caution">
    <text evidence="8">The sequence shown here is derived from an EMBL/GenBank/DDBJ whole genome shotgun (WGS) entry which is preliminary data.</text>
</comment>
<feature type="region of interest" description="Disordered" evidence="6">
    <location>
        <begin position="508"/>
        <end position="546"/>
    </location>
</feature>
<feature type="transmembrane region" description="Helical" evidence="7">
    <location>
        <begin position="120"/>
        <end position="142"/>
    </location>
</feature>
<evidence type="ECO:0008006" key="10">
    <source>
        <dbReference type="Google" id="ProtNLM"/>
    </source>
</evidence>
<reference evidence="8" key="1">
    <citation type="submission" date="2022-07" db="EMBL/GenBank/DDBJ databases">
        <title>Phylogenomic reconstructions and comparative analyses of Kickxellomycotina fungi.</title>
        <authorList>
            <person name="Reynolds N.K."/>
            <person name="Stajich J.E."/>
            <person name="Barry K."/>
            <person name="Grigoriev I.V."/>
            <person name="Crous P."/>
            <person name="Smith M.E."/>
        </authorList>
    </citation>
    <scope>NUCLEOTIDE SEQUENCE</scope>
    <source>
        <strain evidence="8">RSA 861</strain>
    </source>
</reference>
<feature type="transmembrane region" description="Helical" evidence="7">
    <location>
        <begin position="413"/>
        <end position="434"/>
    </location>
</feature>
<feature type="transmembrane region" description="Helical" evidence="7">
    <location>
        <begin position="387"/>
        <end position="407"/>
    </location>
</feature>
<dbReference type="PANTHER" id="PTHR43791:SF36">
    <property type="entry name" value="TRANSPORTER, PUTATIVE (AFU_ORTHOLOGUE AFUA_6G08340)-RELATED"/>
    <property type="match status" value="1"/>
</dbReference>
<feature type="region of interest" description="Disordered" evidence="6">
    <location>
        <begin position="281"/>
        <end position="306"/>
    </location>
</feature>
<comment type="subcellular location">
    <subcellularLocation>
        <location evidence="1">Membrane</location>
        <topology evidence="1">Multi-pass membrane protein</topology>
    </subcellularLocation>
</comment>
<organism evidence="8 9">
    <name type="scientific">Tieghemiomyces parasiticus</name>
    <dbReference type="NCBI Taxonomy" id="78921"/>
    <lineage>
        <taxon>Eukaryota</taxon>
        <taxon>Fungi</taxon>
        <taxon>Fungi incertae sedis</taxon>
        <taxon>Zoopagomycota</taxon>
        <taxon>Kickxellomycotina</taxon>
        <taxon>Dimargaritomycetes</taxon>
        <taxon>Dimargaritales</taxon>
        <taxon>Dimargaritaceae</taxon>
        <taxon>Tieghemiomyces</taxon>
    </lineage>
</organism>
<evidence type="ECO:0000256" key="2">
    <source>
        <dbReference type="ARBA" id="ARBA00022448"/>
    </source>
</evidence>
<feature type="compositionally biased region" description="Low complexity" evidence="6">
    <location>
        <begin position="520"/>
        <end position="531"/>
    </location>
</feature>
<dbReference type="PANTHER" id="PTHR43791">
    <property type="entry name" value="PERMEASE-RELATED"/>
    <property type="match status" value="1"/>
</dbReference>
<evidence type="ECO:0000256" key="6">
    <source>
        <dbReference type="SAM" id="MobiDB-lite"/>
    </source>
</evidence>
<dbReference type="SUPFAM" id="SSF103473">
    <property type="entry name" value="MFS general substrate transporter"/>
    <property type="match status" value="1"/>
</dbReference>
<dbReference type="InterPro" id="IPR036259">
    <property type="entry name" value="MFS_trans_sf"/>
</dbReference>
<evidence type="ECO:0000256" key="4">
    <source>
        <dbReference type="ARBA" id="ARBA00022989"/>
    </source>
</evidence>
<dbReference type="GO" id="GO:0022857">
    <property type="term" value="F:transmembrane transporter activity"/>
    <property type="evidence" value="ECO:0007669"/>
    <property type="project" value="InterPro"/>
</dbReference>
<keyword evidence="5 7" id="KW-0472">Membrane</keyword>
<evidence type="ECO:0000256" key="7">
    <source>
        <dbReference type="SAM" id="Phobius"/>
    </source>
</evidence>
<feature type="transmembrane region" description="Helical" evidence="7">
    <location>
        <begin position="187"/>
        <end position="209"/>
    </location>
</feature>
<keyword evidence="2" id="KW-0813">Transport</keyword>
<evidence type="ECO:0000256" key="5">
    <source>
        <dbReference type="ARBA" id="ARBA00023136"/>
    </source>
</evidence>
<sequence>MTALQEPAAAKATGLTADFAEPVAVTEYRQQAGLPNETAEIMAQIHQLRRRIDLRILPLITITFLLSFLDRSNIGYIMLEVPSNMALKLTSPSKWLGSIVLVWGALCACMAACNNATSILVIRFLLGCAEAGFVPGVIYYLTLWYNPRAMGIRLGVFYLAPPAAGALGGLIAYGVSYMDGVRNLSAWRWLFLLEGIPTVLLAVVMIGFLPDRPDSPQTTWLTEAERELYMRDIRGQLGGMVCVPASTSNDSTELTRPIITPAATPAGIQNELTMLQSDLNSASSSNHGSIQSFDRHPAPPSVAKRRSGTRHNFHLALTNPCTYLHGLLVFTVSMSIYSVNFLMSTIIRDLGFDNLEAQLLTIPPYAFAGIFLTINSYASDRTHRHGFHIGLAATVGMVGFILLAVLTSKGGEYAVLFLATLGPSAIIPINFTWLAVNIRHDGERSIATAMASSIGGFGGVVAGQMYRSSEAPRYIASHLGNAIILAIALITALVLDLMMRRRHRRSEAKAAAYESDTVDSSTQPSSESQQPKIHTGRPTVESGMDF</sequence>
<evidence type="ECO:0000313" key="9">
    <source>
        <dbReference type="Proteomes" id="UP001150569"/>
    </source>
</evidence>
<dbReference type="InterPro" id="IPR011701">
    <property type="entry name" value="MFS"/>
</dbReference>
<feature type="transmembrane region" description="Helical" evidence="7">
    <location>
        <begin position="154"/>
        <end position="175"/>
    </location>
</feature>
<dbReference type="OrthoDB" id="3639251at2759"/>
<keyword evidence="3 7" id="KW-0812">Transmembrane</keyword>
<evidence type="ECO:0000256" key="1">
    <source>
        <dbReference type="ARBA" id="ARBA00004141"/>
    </source>
</evidence>
<accession>A0A9W8ALE1</accession>
<evidence type="ECO:0000313" key="8">
    <source>
        <dbReference type="EMBL" id="KAJ1930428.1"/>
    </source>
</evidence>
<proteinExistence type="predicted"/>
<dbReference type="FunFam" id="1.20.1250.20:FF:000013">
    <property type="entry name" value="MFS general substrate transporter"/>
    <property type="match status" value="1"/>
</dbReference>
<dbReference type="Proteomes" id="UP001150569">
    <property type="component" value="Unassembled WGS sequence"/>
</dbReference>